<feature type="transmembrane region" description="Helical" evidence="2">
    <location>
        <begin position="15"/>
        <end position="33"/>
    </location>
</feature>
<keyword evidence="2" id="KW-0472">Membrane</keyword>
<evidence type="ECO:0000256" key="2">
    <source>
        <dbReference type="SAM" id="Phobius"/>
    </source>
</evidence>
<evidence type="ECO:0000256" key="1">
    <source>
        <dbReference type="SAM" id="MobiDB-lite"/>
    </source>
</evidence>
<protein>
    <submittedName>
        <fullName evidence="3">Uncharacterized protein</fullName>
    </submittedName>
</protein>
<dbReference type="VEuPathDB" id="FungiDB:ASPVEDRAFT_185405"/>
<evidence type="ECO:0000313" key="3">
    <source>
        <dbReference type="EMBL" id="OJI98134.1"/>
    </source>
</evidence>
<name>A0A1L9P9L1_ASPVE</name>
<evidence type="ECO:0000313" key="4">
    <source>
        <dbReference type="Proteomes" id="UP000184073"/>
    </source>
</evidence>
<dbReference type="AlphaFoldDB" id="A0A1L9P9L1"/>
<dbReference type="Proteomes" id="UP000184073">
    <property type="component" value="Unassembled WGS sequence"/>
</dbReference>
<proteinExistence type="predicted"/>
<sequence>PDDSGPISLIAESKITWWYVLLSSTILLLLRCFQSGTSQRRRQTSDSRLHARTGTPAETNDCHFCAGAFSHSTLYFPRNASSFPFD</sequence>
<keyword evidence="4" id="KW-1185">Reference proteome</keyword>
<reference evidence="4" key="1">
    <citation type="journal article" date="2017" name="Genome Biol.">
        <title>Comparative genomics reveals high biological diversity and specific adaptations in the industrially and medically important fungal genus Aspergillus.</title>
        <authorList>
            <person name="de Vries R.P."/>
            <person name="Riley R."/>
            <person name="Wiebenga A."/>
            <person name="Aguilar-Osorio G."/>
            <person name="Amillis S."/>
            <person name="Uchima C.A."/>
            <person name="Anderluh G."/>
            <person name="Asadollahi M."/>
            <person name="Askin M."/>
            <person name="Barry K."/>
            <person name="Battaglia E."/>
            <person name="Bayram O."/>
            <person name="Benocci T."/>
            <person name="Braus-Stromeyer S.A."/>
            <person name="Caldana C."/>
            <person name="Canovas D."/>
            <person name="Cerqueira G.C."/>
            <person name="Chen F."/>
            <person name="Chen W."/>
            <person name="Choi C."/>
            <person name="Clum A."/>
            <person name="Dos Santos R.A."/>
            <person name="Damasio A.R."/>
            <person name="Diallinas G."/>
            <person name="Emri T."/>
            <person name="Fekete E."/>
            <person name="Flipphi M."/>
            <person name="Freyberg S."/>
            <person name="Gallo A."/>
            <person name="Gournas C."/>
            <person name="Habgood R."/>
            <person name="Hainaut M."/>
            <person name="Harispe M.L."/>
            <person name="Henrissat B."/>
            <person name="Hilden K.S."/>
            <person name="Hope R."/>
            <person name="Hossain A."/>
            <person name="Karabika E."/>
            <person name="Karaffa L."/>
            <person name="Karanyi Z."/>
            <person name="Krasevec N."/>
            <person name="Kuo A."/>
            <person name="Kusch H."/>
            <person name="LaButti K."/>
            <person name="Lagendijk E.L."/>
            <person name="Lapidus A."/>
            <person name="Levasseur A."/>
            <person name="Lindquist E."/>
            <person name="Lipzen A."/>
            <person name="Logrieco A.F."/>
            <person name="MacCabe A."/>
            <person name="Maekelae M.R."/>
            <person name="Malavazi I."/>
            <person name="Melin P."/>
            <person name="Meyer V."/>
            <person name="Mielnichuk N."/>
            <person name="Miskei M."/>
            <person name="Molnar A.P."/>
            <person name="Mule G."/>
            <person name="Ngan C.Y."/>
            <person name="Orejas M."/>
            <person name="Orosz E."/>
            <person name="Ouedraogo J.P."/>
            <person name="Overkamp K.M."/>
            <person name="Park H.-S."/>
            <person name="Perrone G."/>
            <person name="Piumi F."/>
            <person name="Punt P.J."/>
            <person name="Ram A.F."/>
            <person name="Ramon A."/>
            <person name="Rauscher S."/>
            <person name="Record E."/>
            <person name="Riano-Pachon D.M."/>
            <person name="Robert V."/>
            <person name="Roehrig J."/>
            <person name="Ruller R."/>
            <person name="Salamov A."/>
            <person name="Salih N.S."/>
            <person name="Samson R.A."/>
            <person name="Sandor E."/>
            <person name="Sanguinetti M."/>
            <person name="Schuetze T."/>
            <person name="Sepcic K."/>
            <person name="Shelest E."/>
            <person name="Sherlock G."/>
            <person name="Sophianopoulou V."/>
            <person name="Squina F.M."/>
            <person name="Sun H."/>
            <person name="Susca A."/>
            <person name="Todd R.B."/>
            <person name="Tsang A."/>
            <person name="Unkles S.E."/>
            <person name="van de Wiele N."/>
            <person name="van Rossen-Uffink D."/>
            <person name="Oliveira J.V."/>
            <person name="Vesth T.C."/>
            <person name="Visser J."/>
            <person name="Yu J.-H."/>
            <person name="Zhou M."/>
            <person name="Andersen M.R."/>
            <person name="Archer D.B."/>
            <person name="Baker S.E."/>
            <person name="Benoit I."/>
            <person name="Brakhage A.A."/>
            <person name="Braus G.H."/>
            <person name="Fischer R."/>
            <person name="Frisvad J.C."/>
            <person name="Goldman G.H."/>
            <person name="Houbraken J."/>
            <person name="Oakley B."/>
            <person name="Pocsi I."/>
            <person name="Scazzocchio C."/>
            <person name="Seiboth B."/>
            <person name="vanKuyk P.A."/>
            <person name="Wortman J."/>
            <person name="Dyer P.S."/>
            <person name="Grigoriev I.V."/>
        </authorList>
    </citation>
    <scope>NUCLEOTIDE SEQUENCE [LARGE SCALE GENOMIC DNA]</scope>
    <source>
        <strain evidence="4">CBS 583.65</strain>
    </source>
</reference>
<accession>A0A1L9P9L1</accession>
<feature type="region of interest" description="Disordered" evidence="1">
    <location>
        <begin position="38"/>
        <end position="57"/>
    </location>
</feature>
<gene>
    <name evidence="3" type="ORF">ASPVEDRAFT_185405</name>
</gene>
<dbReference type="GeneID" id="63724461"/>
<dbReference type="RefSeq" id="XP_040663897.1">
    <property type="nucleotide sequence ID" value="XM_040808950.1"/>
</dbReference>
<dbReference type="EMBL" id="KV878126">
    <property type="protein sequence ID" value="OJI98134.1"/>
    <property type="molecule type" value="Genomic_DNA"/>
</dbReference>
<feature type="non-terminal residue" evidence="3">
    <location>
        <position position="1"/>
    </location>
</feature>
<organism evidence="3 4">
    <name type="scientific">Aspergillus versicolor CBS 583.65</name>
    <dbReference type="NCBI Taxonomy" id="1036611"/>
    <lineage>
        <taxon>Eukaryota</taxon>
        <taxon>Fungi</taxon>
        <taxon>Dikarya</taxon>
        <taxon>Ascomycota</taxon>
        <taxon>Pezizomycotina</taxon>
        <taxon>Eurotiomycetes</taxon>
        <taxon>Eurotiomycetidae</taxon>
        <taxon>Eurotiales</taxon>
        <taxon>Aspergillaceae</taxon>
        <taxon>Aspergillus</taxon>
        <taxon>Aspergillus subgen. Nidulantes</taxon>
    </lineage>
</organism>
<keyword evidence="2" id="KW-0812">Transmembrane</keyword>
<keyword evidence="2" id="KW-1133">Transmembrane helix</keyword>